<evidence type="ECO:0008006" key="3">
    <source>
        <dbReference type="Google" id="ProtNLM"/>
    </source>
</evidence>
<reference evidence="2" key="1">
    <citation type="submission" date="2019-03" db="EMBL/GenBank/DDBJ databases">
        <authorList>
            <person name="Hao L."/>
        </authorList>
    </citation>
    <scope>NUCLEOTIDE SEQUENCE</scope>
</reference>
<gene>
    <name evidence="2" type="ORF">SCFA_1430002</name>
</gene>
<keyword evidence="1" id="KW-0812">Transmembrane</keyword>
<evidence type="ECO:0000256" key="1">
    <source>
        <dbReference type="SAM" id="Phobius"/>
    </source>
</evidence>
<protein>
    <recommendedName>
        <fullName evidence="3">Phage holin family protein</fullName>
    </recommendedName>
</protein>
<dbReference type="EMBL" id="CAADRM010000050">
    <property type="protein sequence ID" value="VFU12657.1"/>
    <property type="molecule type" value="Genomic_DNA"/>
</dbReference>
<evidence type="ECO:0000313" key="2">
    <source>
        <dbReference type="EMBL" id="VFU12657.1"/>
    </source>
</evidence>
<name>A0A485LWC8_9ZZZZ</name>
<dbReference type="Pfam" id="PF04020">
    <property type="entry name" value="Phage_holin_4_2"/>
    <property type="match status" value="1"/>
</dbReference>
<keyword evidence="1" id="KW-0472">Membrane</keyword>
<dbReference type="InterPro" id="IPR007165">
    <property type="entry name" value="Phage_holin_4_2"/>
</dbReference>
<dbReference type="PANTHER" id="PTHR37309:SF1">
    <property type="entry name" value="SLR0284 PROTEIN"/>
    <property type="match status" value="1"/>
</dbReference>
<dbReference type="AlphaFoldDB" id="A0A485LWC8"/>
<feature type="transmembrane region" description="Helical" evidence="1">
    <location>
        <begin position="31"/>
        <end position="50"/>
    </location>
</feature>
<accession>A0A485LWC8</accession>
<keyword evidence="1" id="KW-1133">Transmembrane helix</keyword>
<feature type="transmembrane region" description="Helical" evidence="1">
    <location>
        <begin position="7"/>
        <end position="25"/>
    </location>
</feature>
<feature type="transmembrane region" description="Helical" evidence="1">
    <location>
        <begin position="57"/>
        <end position="82"/>
    </location>
</feature>
<proteinExistence type="predicted"/>
<feature type="transmembrane region" description="Helical" evidence="1">
    <location>
        <begin position="88"/>
        <end position="106"/>
    </location>
</feature>
<organism evidence="2">
    <name type="scientific">anaerobic digester metagenome</name>
    <dbReference type="NCBI Taxonomy" id="1263854"/>
    <lineage>
        <taxon>unclassified sequences</taxon>
        <taxon>metagenomes</taxon>
        <taxon>ecological metagenomes</taxon>
    </lineage>
</organism>
<sequence>MRILVNWFVMTLAILIAAYLLPGVSLRSAGAAVAAALVLGLVNAILRPLLIVLTLPLTILSLGLFIFVINALLVLLTSFIVPGFDVHSFGWALLFSLVFSLVSFMLHRIVPG</sequence>
<dbReference type="PANTHER" id="PTHR37309">
    <property type="entry name" value="SLR0284 PROTEIN"/>
    <property type="match status" value="1"/>
</dbReference>